<keyword evidence="2" id="KW-1185">Reference proteome</keyword>
<comment type="caution">
    <text evidence="1">The sequence shown here is derived from an EMBL/GenBank/DDBJ whole genome shotgun (WGS) entry which is preliminary data.</text>
</comment>
<proteinExistence type="predicted"/>
<dbReference type="EMBL" id="BQNB010010838">
    <property type="protein sequence ID" value="GJS82630.1"/>
    <property type="molecule type" value="Genomic_DNA"/>
</dbReference>
<accession>A0ABQ4Z0H5</accession>
<name>A0ABQ4Z0H5_9ASTR</name>
<protein>
    <submittedName>
        <fullName evidence="1">Uncharacterized protein</fullName>
    </submittedName>
</protein>
<reference evidence="1" key="2">
    <citation type="submission" date="2022-01" db="EMBL/GenBank/DDBJ databases">
        <authorList>
            <person name="Yamashiro T."/>
            <person name="Shiraishi A."/>
            <person name="Satake H."/>
            <person name="Nakayama K."/>
        </authorList>
    </citation>
    <scope>NUCLEOTIDE SEQUENCE</scope>
</reference>
<gene>
    <name evidence="1" type="ORF">Tco_0749171</name>
</gene>
<organism evidence="1 2">
    <name type="scientific">Tanacetum coccineum</name>
    <dbReference type="NCBI Taxonomy" id="301880"/>
    <lineage>
        <taxon>Eukaryota</taxon>
        <taxon>Viridiplantae</taxon>
        <taxon>Streptophyta</taxon>
        <taxon>Embryophyta</taxon>
        <taxon>Tracheophyta</taxon>
        <taxon>Spermatophyta</taxon>
        <taxon>Magnoliopsida</taxon>
        <taxon>eudicotyledons</taxon>
        <taxon>Gunneridae</taxon>
        <taxon>Pentapetalae</taxon>
        <taxon>asterids</taxon>
        <taxon>campanulids</taxon>
        <taxon>Asterales</taxon>
        <taxon>Asteraceae</taxon>
        <taxon>Asteroideae</taxon>
        <taxon>Anthemideae</taxon>
        <taxon>Anthemidinae</taxon>
        <taxon>Tanacetum</taxon>
    </lineage>
</organism>
<dbReference type="Proteomes" id="UP001151760">
    <property type="component" value="Unassembled WGS sequence"/>
</dbReference>
<sequence>MIELQPSRGKLPTKPLFKYLSLIGHKGISTFVGSITQNLADLQDDQRRFVSFMTIQLFTSRIEDRLLIYGQIRRVIQLSDDQLFIKALEEFKPSVYGENYEEENENATHEKGYNASKKRKQAIEEFAFNKASYYDWDKLADDEKANNLPRSEFIMTLLREINEIAVVVELL</sequence>
<reference evidence="1" key="1">
    <citation type="journal article" date="2022" name="Int. J. Mol. Sci.">
        <title>Draft Genome of Tanacetum Coccineum: Genomic Comparison of Closely Related Tanacetum-Family Plants.</title>
        <authorList>
            <person name="Yamashiro T."/>
            <person name="Shiraishi A."/>
            <person name="Nakayama K."/>
            <person name="Satake H."/>
        </authorList>
    </citation>
    <scope>NUCLEOTIDE SEQUENCE</scope>
</reference>
<evidence type="ECO:0000313" key="1">
    <source>
        <dbReference type="EMBL" id="GJS82630.1"/>
    </source>
</evidence>
<evidence type="ECO:0000313" key="2">
    <source>
        <dbReference type="Proteomes" id="UP001151760"/>
    </source>
</evidence>